<feature type="region of interest" description="Disordered" evidence="1">
    <location>
        <begin position="294"/>
        <end position="363"/>
    </location>
</feature>
<feature type="compositionally biased region" description="Polar residues" evidence="1">
    <location>
        <begin position="334"/>
        <end position="345"/>
    </location>
</feature>
<feature type="compositionally biased region" description="Basic residues" evidence="1">
    <location>
        <begin position="49"/>
        <end position="59"/>
    </location>
</feature>
<keyword evidence="3" id="KW-1185">Reference proteome</keyword>
<sequence>MLGVGHSSSTNNSSSTVDRTAYRQSWSSDEPTSSNASVSSRESKGLWSKLRKQASRLHVSHSMQPDYVPPMPTRAPRGSVSSTASSAISTMSTATGVHIRPHTMSTESRPQTADPRRTSTVGPAAATTQLTTADAREQLLKGVEGWERLKMIAAMDSETSLNRGDSGVARTNSMVMQPRRPAPPPPTMAASMSENNVRGSADLYRRPGLGSKMGASYSMDIPRTPNHNNPEEISAESIRLTLGAYTGKSEAKGRPRLRRLMMLPTNSSRRPQSRDHSQNLAALGLECIAEDDEQPVHVHSQPSHDGANTPLQRTRDVRSNGTAAHRNDAKRFSENSGSTVSSSDTLDTEMSRTGSFRGPRQRMSLGVQPRPKAVFYENGIVGIPQADDMAMRKSSLGMRPASAQIRVDSMLSRQSTLRSARQQHGQSQQRLSKCASDDTINVTAGKARETDNAAEVERLRQTVRLLESRNEMLTELVGQDQAIPEGVRLHMRTIELENIWLRRELARFVSPSSQR</sequence>
<evidence type="ECO:0000313" key="2">
    <source>
        <dbReference type="EMBL" id="KAJ2849807.1"/>
    </source>
</evidence>
<proteinExistence type="predicted"/>
<feature type="region of interest" description="Disordered" evidence="1">
    <location>
        <begin position="100"/>
        <end position="128"/>
    </location>
</feature>
<feature type="compositionally biased region" description="Low complexity" evidence="1">
    <location>
        <begin position="7"/>
        <end position="16"/>
    </location>
</feature>
<dbReference type="OrthoDB" id="5552175at2759"/>
<protein>
    <submittedName>
        <fullName evidence="2">Uncharacterized protein</fullName>
    </submittedName>
</protein>
<dbReference type="EMBL" id="JANBUW010000057">
    <property type="protein sequence ID" value="KAJ2849807.1"/>
    <property type="molecule type" value="Genomic_DNA"/>
</dbReference>
<comment type="caution">
    <text evidence="2">The sequence shown here is derived from an EMBL/GenBank/DDBJ whole genome shotgun (WGS) entry which is preliminary data.</text>
</comment>
<reference evidence="2" key="1">
    <citation type="submission" date="2022-07" db="EMBL/GenBank/DDBJ databases">
        <title>Phylogenomic reconstructions and comparative analyses of Kickxellomycotina fungi.</title>
        <authorList>
            <person name="Reynolds N.K."/>
            <person name="Stajich J.E."/>
            <person name="Barry K."/>
            <person name="Grigoriev I.V."/>
            <person name="Crous P."/>
            <person name="Smith M.E."/>
        </authorList>
    </citation>
    <scope>NUCLEOTIDE SEQUENCE</scope>
    <source>
        <strain evidence="2">NRRL 1566</strain>
    </source>
</reference>
<dbReference type="AlphaFoldDB" id="A0A9W8I7A0"/>
<evidence type="ECO:0000313" key="3">
    <source>
        <dbReference type="Proteomes" id="UP001139887"/>
    </source>
</evidence>
<evidence type="ECO:0000256" key="1">
    <source>
        <dbReference type="SAM" id="MobiDB-lite"/>
    </source>
</evidence>
<dbReference type="Proteomes" id="UP001139887">
    <property type="component" value="Unassembled WGS sequence"/>
</dbReference>
<gene>
    <name evidence="2" type="ORF">IWW36_002360</name>
</gene>
<organism evidence="2 3">
    <name type="scientific">Coemansia brasiliensis</name>
    <dbReference type="NCBI Taxonomy" id="2650707"/>
    <lineage>
        <taxon>Eukaryota</taxon>
        <taxon>Fungi</taxon>
        <taxon>Fungi incertae sedis</taxon>
        <taxon>Zoopagomycota</taxon>
        <taxon>Kickxellomycotina</taxon>
        <taxon>Kickxellomycetes</taxon>
        <taxon>Kickxellales</taxon>
        <taxon>Kickxellaceae</taxon>
        <taxon>Coemansia</taxon>
    </lineage>
</organism>
<feature type="compositionally biased region" description="Polar residues" evidence="1">
    <location>
        <begin position="22"/>
        <end position="40"/>
    </location>
</feature>
<feature type="region of interest" description="Disordered" evidence="1">
    <location>
        <begin position="1"/>
        <end position="84"/>
    </location>
</feature>
<accession>A0A9W8I7A0</accession>
<name>A0A9W8I7A0_9FUNG</name>